<dbReference type="RefSeq" id="WP_004342325.1">
    <property type="nucleotide sequence ID" value="NZ_AMXE01000072.1"/>
</dbReference>
<keyword evidence="4" id="KW-0479">Metal-binding</keyword>
<evidence type="ECO:0000256" key="7">
    <source>
        <dbReference type="ARBA" id="ARBA00023014"/>
    </source>
</evidence>
<comment type="caution">
    <text evidence="9">The sequence shown here is derived from an EMBL/GenBank/DDBJ whole genome shotgun (WGS) entry which is preliminary data.</text>
</comment>
<evidence type="ECO:0000256" key="2">
    <source>
        <dbReference type="ARBA" id="ARBA00008751"/>
    </source>
</evidence>
<accession>N6YTQ2</accession>
<dbReference type="CDD" id="cd03469">
    <property type="entry name" value="Rieske_RO_Alpha_N"/>
    <property type="match status" value="1"/>
</dbReference>
<dbReference type="eggNOG" id="COG4638">
    <property type="taxonomic scope" value="Bacteria"/>
</dbReference>
<dbReference type="SUPFAM" id="SSF50022">
    <property type="entry name" value="ISP domain"/>
    <property type="match status" value="1"/>
</dbReference>
<dbReference type="PANTHER" id="PTHR43756">
    <property type="entry name" value="CHOLINE MONOOXYGENASE, CHLOROPLASTIC"/>
    <property type="match status" value="1"/>
</dbReference>
<comment type="cofactor">
    <cofactor evidence="1">
        <name>Fe cation</name>
        <dbReference type="ChEBI" id="CHEBI:24875"/>
    </cofactor>
</comment>
<dbReference type="PANTHER" id="PTHR43756:SF5">
    <property type="entry name" value="CHOLINE MONOOXYGENASE, CHLOROPLASTIC"/>
    <property type="match status" value="1"/>
</dbReference>
<dbReference type="AlphaFoldDB" id="N6YTQ2"/>
<dbReference type="GO" id="GO:0051537">
    <property type="term" value="F:2 iron, 2 sulfur cluster binding"/>
    <property type="evidence" value="ECO:0007669"/>
    <property type="project" value="UniProtKB-KW"/>
</dbReference>
<keyword evidence="10" id="KW-1185">Reference proteome</keyword>
<protein>
    <submittedName>
        <fullName evidence="9">Rieske (2Fe-2S) domain-containing protein</fullName>
    </submittedName>
</protein>
<dbReference type="GO" id="GO:0016491">
    <property type="term" value="F:oxidoreductase activity"/>
    <property type="evidence" value="ECO:0007669"/>
    <property type="project" value="UniProtKB-KW"/>
</dbReference>
<evidence type="ECO:0000256" key="3">
    <source>
        <dbReference type="ARBA" id="ARBA00022714"/>
    </source>
</evidence>
<dbReference type="PRINTS" id="PR00090">
    <property type="entry name" value="RNGDIOXGNASE"/>
</dbReference>
<dbReference type="SUPFAM" id="SSF55961">
    <property type="entry name" value="Bet v1-like"/>
    <property type="match status" value="1"/>
</dbReference>
<evidence type="ECO:0000313" key="9">
    <source>
        <dbReference type="EMBL" id="ENO85558.1"/>
    </source>
</evidence>
<dbReference type="Gene3D" id="3.90.380.10">
    <property type="entry name" value="Naphthalene 1,2-dioxygenase Alpha Subunit, Chain A, domain 1"/>
    <property type="match status" value="1"/>
</dbReference>
<dbReference type="PROSITE" id="PS51296">
    <property type="entry name" value="RIESKE"/>
    <property type="match status" value="1"/>
</dbReference>
<evidence type="ECO:0000259" key="8">
    <source>
        <dbReference type="PROSITE" id="PS51296"/>
    </source>
</evidence>
<feature type="domain" description="Rieske" evidence="8">
    <location>
        <begin position="80"/>
        <end position="188"/>
    </location>
</feature>
<organism evidence="9 10">
    <name type="scientific">Thauera linaloolentis (strain DSM 12138 / JCM 21573 / CCUG 41526 / CIP 105981 / IAM 15112 / NBRC 102519 / 47Lol)</name>
    <dbReference type="NCBI Taxonomy" id="1123367"/>
    <lineage>
        <taxon>Bacteria</taxon>
        <taxon>Pseudomonadati</taxon>
        <taxon>Pseudomonadota</taxon>
        <taxon>Betaproteobacteria</taxon>
        <taxon>Rhodocyclales</taxon>
        <taxon>Zoogloeaceae</taxon>
        <taxon>Thauera</taxon>
    </lineage>
</organism>
<evidence type="ECO:0000256" key="1">
    <source>
        <dbReference type="ARBA" id="ARBA00001962"/>
    </source>
</evidence>
<keyword evidence="3" id="KW-0001">2Fe-2S</keyword>
<gene>
    <name evidence="9" type="ORF">C666_15040</name>
</gene>
<evidence type="ECO:0000256" key="5">
    <source>
        <dbReference type="ARBA" id="ARBA00023002"/>
    </source>
</evidence>
<evidence type="ECO:0000256" key="4">
    <source>
        <dbReference type="ARBA" id="ARBA00022723"/>
    </source>
</evidence>
<dbReference type="GO" id="GO:0005506">
    <property type="term" value="F:iron ion binding"/>
    <property type="evidence" value="ECO:0007669"/>
    <property type="project" value="InterPro"/>
</dbReference>
<dbReference type="Pfam" id="PF00848">
    <property type="entry name" value="Ring_hydroxyl_A"/>
    <property type="match status" value="1"/>
</dbReference>
<proteinExistence type="inferred from homology"/>
<keyword evidence="5" id="KW-0560">Oxidoreductase</keyword>
<dbReference type="InterPro" id="IPR015879">
    <property type="entry name" value="Ring_hydroxy_dOase_asu_C_dom"/>
</dbReference>
<evidence type="ECO:0000313" key="10">
    <source>
        <dbReference type="Proteomes" id="UP000013232"/>
    </source>
</evidence>
<dbReference type="Gene3D" id="2.102.10.10">
    <property type="entry name" value="Rieske [2Fe-2S] iron-sulphur domain"/>
    <property type="match status" value="1"/>
</dbReference>
<reference evidence="9 10" key="1">
    <citation type="submission" date="2012-09" db="EMBL/GenBank/DDBJ databases">
        <title>Draft Genome Sequences of 6 Strains from Genus Thauera.</title>
        <authorList>
            <person name="Liu B."/>
            <person name="Shapleigh J.P."/>
            <person name="Frostegard A.H."/>
        </authorList>
    </citation>
    <scope>NUCLEOTIDE SEQUENCE [LARGE SCALE GENOMIC DNA]</scope>
    <source>
        <strain evidence="10">47Lol / DSM 12138</strain>
    </source>
</reference>
<evidence type="ECO:0000256" key="6">
    <source>
        <dbReference type="ARBA" id="ARBA00023004"/>
    </source>
</evidence>
<dbReference type="CDD" id="cd08882">
    <property type="entry name" value="RHO_alpha_C_MupW-like"/>
    <property type="match status" value="1"/>
</dbReference>
<keyword evidence="6" id="KW-0408">Iron</keyword>
<dbReference type="InterPro" id="IPR017941">
    <property type="entry name" value="Rieske_2Fe-2S"/>
</dbReference>
<comment type="similarity">
    <text evidence="2">Belongs to the bacterial ring-hydroxylating dioxygenase alpha subunit family.</text>
</comment>
<dbReference type="InterPro" id="IPR001663">
    <property type="entry name" value="Rng_hydr_dOase-A"/>
</dbReference>
<dbReference type="InterPro" id="IPR036922">
    <property type="entry name" value="Rieske_2Fe-2S_sf"/>
</dbReference>
<name>N6YTQ2_THAL4</name>
<keyword evidence="7" id="KW-0411">Iron-sulfur</keyword>
<sequence>MNARIPMSVTPGDSAGLPPGAARCPGPSVQDIVARDAMPAPAILREEHYAFLGDQDIGYDRYTSPQHFEREMTHIWARTWQWACREEHIPQTGDYYVYEIGPHSVIVVRTEDGIKAYHNACLHRGTKLRFDEGMGSATELRCPFHGWTWQLDGRLKSVPCAWDFPHVQPDAYRLPEVRTGQWGGFVFICLDDDAPPLESYLEVLPEHFRDWDLGRRYTELHMGKILACNWKTALEAFVESYHVLETHPQLLHGTGDANVQYDVYGEHVTRFYAAGGVNSPHVEQPLSEQELVDTMLIGDRSVVDDALVVGAGETARTVMARFLRKTLGGKYRCDLSQVSDAEMIDTIEYHLFPNMILFPGVSLPMVYRFRPLGMEPERCLFEILFLRPLPDDGLPPDPPEMARVGEDESYSVVPGLDPLLARVYDQDTGNLRAQQKGFRISRKRGQTLGNYQEVRIRHFERTVDRYLARAASGQ</sequence>
<dbReference type="Proteomes" id="UP000013232">
    <property type="component" value="Unassembled WGS sequence"/>
</dbReference>
<dbReference type="Pfam" id="PF00355">
    <property type="entry name" value="Rieske"/>
    <property type="match status" value="1"/>
</dbReference>
<dbReference type="STRING" id="1123367.GCA_000621305_02690"/>
<dbReference type="EMBL" id="AMXE01000072">
    <property type="protein sequence ID" value="ENO85558.1"/>
    <property type="molecule type" value="Genomic_DNA"/>
</dbReference>